<name>A0A915DLD0_9BILA</name>
<dbReference type="AlphaFoldDB" id="A0A915DLD0"/>
<dbReference type="GO" id="GO:0006891">
    <property type="term" value="P:intra-Golgi vesicle-mediated transport"/>
    <property type="evidence" value="ECO:0007669"/>
    <property type="project" value="TreeGrafter"/>
</dbReference>
<accession>A0A915DLD0</accession>
<reference evidence="4" key="1">
    <citation type="submission" date="2022-11" db="UniProtKB">
        <authorList>
            <consortium name="WormBaseParasite"/>
        </authorList>
    </citation>
    <scope>IDENTIFICATION</scope>
</reference>
<dbReference type="PANTHER" id="PTHR19876">
    <property type="entry name" value="COATOMER"/>
    <property type="match status" value="1"/>
</dbReference>
<dbReference type="Proteomes" id="UP000887574">
    <property type="component" value="Unplaced"/>
</dbReference>
<dbReference type="PANTHER" id="PTHR19876:SF2">
    <property type="entry name" value="COATOMER SUBUNIT BETA"/>
    <property type="match status" value="1"/>
</dbReference>
<keyword evidence="2" id="KW-0677">Repeat</keyword>
<evidence type="ECO:0000256" key="1">
    <source>
        <dbReference type="ARBA" id="ARBA00022574"/>
    </source>
</evidence>
<dbReference type="InterPro" id="IPR050844">
    <property type="entry name" value="Coatomer_complex_subunit"/>
</dbReference>
<proteinExistence type="predicted"/>
<keyword evidence="1" id="KW-0853">WD repeat</keyword>
<evidence type="ECO:0000313" key="4">
    <source>
        <dbReference type="WBParaSite" id="jg2129"/>
    </source>
</evidence>
<dbReference type="GO" id="GO:0006886">
    <property type="term" value="P:intracellular protein transport"/>
    <property type="evidence" value="ECO:0007669"/>
    <property type="project" value="TreeGrafter"/>
</dbReference>
<organism evidence="3 4">
    <name type="scientific">Ditylenchus dipsaci</name>
    <dbReference type="NCBI Taxonomy" id="166011"/>
    <lineage>
        <taxon>Eukaryota</taxon>
        <taxon>Metazoa</taxon>
        <taxon>Ecdysozoa</taxon>
        <taxon>Nematoda</taxon>
        <taxon>Chromadorea</taxon>
        <taxon>Rhabditida</taxon>
        <taxon>Tylenchina</taxon>
        <taxon>Tylenchomorpha</taxon>
        <taxon>Sphaerularioidea</taxon>
        <taxon>Anguinidae</taxon>
        <taxon>Anguininae</taxon>
        <taxon>Ditylenchus</taxon>
    </lineage>
</organism>
<sequence length="99" mass="11107">MDMRTSELISLKCKRFNCQNWHANTNRLETTLNYGLERVWCISALKGSNTVAIGYDEGSVTIKLGREEPAVSMDSSGKFFGPNTPKCSKPILKLSNRLH</sequence>
<keyword evidence="3" id="KW-1185">Reference proteome</keyword>
<dbReference type="GO" id="GO:0006890">
    <property type="term" value="P:retrograde vesicle-mediated transport, Golgi to endoplasmic reticulum"/>
    <property type="evidence" value="ECO:0007669"/>
    <property type="project" value="TreeGrafter"/>
</dbReference>
<dbReference type="GO" id="GO:0006888">
    <property type="term" value="P:endoplasmic reticulum to Golgi vesicle-mediated transport"/>
    <property type="evidence" value="ECO:0007669"/>
    <property type="project" value="TreeGrafter"/>
</dbReference>
<dbReference type="GO" id="GO:0030126">
    <property type="term" value="C:COPI vesicle coat"/>
    <property type="evidence" value="ECO:0007669"/>
    <property type="project" value="TreeGrafter"/>
</dbReference>
<evidence type="ECO:0000313" key="3">
    <source>
        <dbReference type="Proteomes" id="UP000887574"/>
    </source>
</evidence>
<evidence type="ECO:0000256" key="2">
    <source>
        <dbReference type="ARBA" id="ARBA00022737"/>
    </source>
</evidence>
<dbReference type="WBParaSite" id="jg2129">
    <property type="protein sequence ID" value="jg2129"/>
    <property type="gene ID" value="jg2129"/>
</dbReference>
<protein>
    <submittedName>
        <fullName evidence="4">Uncharacterized protein</fullName>
    </submittedName>
</protein>